<dbReference type="PANTHER" id="PTHR23416">
    <property type="entry name" value="SIALIC ACID SYNTHASE-RELATED"/>
    <property type="match status" value="1"/>
</dbReference>
<protein>
    <submittedName>
        <fullName evidence="6">Acetyltransferase</fullName>
    </submittedName>
    <submittedName>
        <fullName evidence="5">Acyltransferase</fullName>
    </submittedName>
</protein>
<keyword evidence="4 5" id="KW-0012">Acyltransferase</keyword>
<keyword evidence="8" id="KW-1185">Reference proteome</keyword>
<gene>
    <name evidence="5" type="ORF">BGI27_12655</name>
    <name evidence="6" type="ORF">CGU29_12100</name>
</gene>
<dbReference type="GO" id="GO:0008374">
    <property type="term" value="F:O-acyltransferase activity"/>
    <property type="evidence" value="ECO:0007669"/>
    <property type="project" value="TreeGrafter"/>
</dbReference>
<comment type="caution">
    <text evidence="6">The sequence shown here is derived from an EMBL/GenBank/DDBJ whole genome shotgun (WGS) entry which is preliminary data.</text>
</comment>
<comment type="similarity">
    <text evidence="1">Belongs to the transferase hexapeptide repeat family.</text>
</comment>
<evidence type="ECO:0000313" key="7">
    <source>
        <dbReference type="Proteomes" id="UP000216107"/>
    </source>
</evidence>
<dbReference type="CDD" id="cd04647">
    <property type="entry name" value="LbH_MAT_like"/>
    <property type="match status" value="1"/>
</dbReference>
<dbReference type="OrthoDB" id="272049at2"/>
<evidence type="ECO:0000313" key="5">
    <source>
        <dbReference type="EMBL" id="KAF7598540.1"/>
    </source>
</evidence>
<organism evidence="6 7">
    <name type="scientific">Candidatus Dactylopiibacterium carminicum</name>
    <dbReference type="NCBI Taxonomy" id="857335"/>
    <lineage>
        <taxon>Bacteria</taxon>
        <taxon>Pseudomonadati</taxon>
        <taxon>Pseudomonadota</taxon>
        <taxon>Betaproteobacteria</taxon>
        <taxon>Rhodocyclales</taxon>
        <taxon>Rhodocyclaceae</taxon>
        <taxon>Candidatus Dactylopiibacterium</taxon>
    </lineage>
</organism>
<dbReference type="SUPFAM" id="SSF51161">
    <property type="entry name" value="Trimeric LpxA-like enzymes"/>
    <property type="match status" value="1"/>
</dbReference>
<accession>A0A272EQE1</accession>
<reference evidence="6 7" key="2">
    <citation type="submission" date="2017-07" db="EMBL/GenBank/DDBJ databases">
        <title>Candidatus Dactylopiibacterium carminicum, a nitrogen-fixing symbiont of the cochineal insect Dactylopius coccus and Dactylopius opuntiae (Hemiptera: Coccoidea: Dactylopiidae).</title>
        <authorList>
            <person name="Vera A."/>
        </authorList>
    </citation>
    <scope>NUCLEOTIDE SEQUENCE [LARGE SCALE GENOMIC DNA]</scope>
    <source>
        <strain evidence="6 7">NFDCM</strain>
    </source>
</reference>
<dbReference type="InterPro" id="IPR001451">
    <property type="entry name" value="Hexapep"/>
</dbReference>
<keyword evidence="2 6" id="KW-0808">Transferase</keyword>
<dbReference type="EMBL" id="MDUX01000045">
    <property type="protein sequence ID" value="KAF7598540.1"/>
    <property type="molecule type" value="Genomic_DNA"/>
</dbReference>
<dbReference type="Proteomes" id="UP000623509">
    <property type="component" value="Unassembled WGS sequence"/>
</dbReference>
<dbReference type="RefSeq" id="WP_095525236.1">
    <property type="nucleotide sequence ID" value="NZ_MDUX01000045.1"/>
</dbReference>
<dbReference type="AlphaFoldDB" id="A0A272EQE1"/>
<keyword evidence="3" id="KW-0677">Repeat</keyword>
<evidence type="ECO:0000313" key="8">
    <source>
        <dbReference type="Proteomes" id="UP000623509"/>
    </source>
</evidence>
<evidence type="ECO:0000256" key="2">
    <source>
        <dbReference type="ARBA" id="ARBA00022679"/>
    </source>
</evidence>
<dbReference type="Pfam" id="PF14602">
    <property type="entry name" value="Hexapep_2"/>
    <property type="match status" value="1"/>
</dbReference>
<dbReference type="InterPro" id="IPR018357">
    <property type="entry name" value="Hexapep_transf_CS"/>
</dbReference>
<reference evidence="5 8" key="1">
    <citation type="submission" date="2016-08" db="EMBL/GenBank/DDBJ databases">
        <title>Candidatus Dactylopiibacterium carminicum genome sequence.</title>
        <authorList>
            <person name="Ramirez-Puebla S.T."/>
            <person name="Ormeno-Orrillo E."/>
            <person name="Vera-Ponce De Leon A."/>
            <person name="Luis L."/>
            <person name="Sanchez-Flores A."/>
            <person name="Monica R."/>
            <person name="Martinez-Romero E."/>
        </authorList>
    </citation>
    <scope>NUCLEOTIDE SEQUENCE [LARGE SCALE GENOMIC DNA]</scope>
    <source>
        <strain evidence="5">END1</strain>
    </source>
</reference>
<dbReference type="PROSITE" id="PS00101">
    <property type="entry name" value="HEXAPEP_TRANSFERASES"/>
    <property type="match status" value="1"/>
</dbReference>
<proteinExistence type="inferred from homology"/>
<sequence>MIALLRRLFRRLSGRDPLPRLLERGLIVGRNFSMQDGCTLDASHCWHIRIGDDVTLAPNVTLLAHDASTKRTLGHARIAQLRIGNRVFIGAGSIVLPGVTVGDDAIIGAGSVVTHDVPAGSMVAGNPAHQIGTTADYLTKQGSLMLSVPCFDRRYTLSGGITAAMQAEMNSRLGDGPGPGFVE</sequence>
<dbReference type="PANTHER" id="PTHR23416:SF23">
    <property type="entry name" value="ACETYLTRANSFERASE C18B11.09C-RELATED"/>
    <property type="match status" value="1"/>
</dbReference>
<dbReference type="Gene3D" id="2.160.10.10">
    <property type="entry name" value="Hexapeptide repeat proteins"/>
    <property type="match status" value="1"/>
</dbReference>
<dbReference type="InterPro" id="IPR011004">
    <property type="entry name" value="Trimer_LpxA-like_sf"/>
</dbReference>
<dbReference type="Proteomes" id="UP000216107">
    <property type="component" value="Unassembled WGS sequence"/>
</dbReference>
<evidence type="ECO:0000256" key="3">
    <source>
        <dbReference type="ARBA" id="ARBA00022737"/>
    </source>
</evidence>
<evidence type="ECO:0000256" key="4">
    <source>
        <dbReference type="ARBA" id="ARBA00023315"/>
    </source>
</evidence>
<evidence type="ECO:0000256" key="1">
    <source>
        <dbReference type="ARBA" id="ARBA00007274"/>
    </source>
</evidence>
<dbReference type="EMBL" id="NMRN01000041">
    <property type="protein sequence ID" value="PAS92329.1"/>
    <property type="molecule type" value="Genomic_DNA"/>
</dbReference>
<evidence type="ECO:0000313" key="6">
    <source>
        <dbReference type="EMBL" id="PAS92329.1"/>
    </source>
</evidence>
<dbReference type="InterPro" id="IPR051159">
    <property type="entry name" value="Hexapeptide_acetyltransf"/>
</dbReference>
<name>A0A272EQE1_9RHOO</name>